<evidence type="ECO:0000313" key="2">
    <source>
        <dbReference type="EMBL" id="NIA67966.1"/>
    </source>
</evidence>
<evidence type="ECO:0000313" key="3">
    <source>
        <dbReference type="Proteomes" id="UP000761264"/>
    </source>
</evidence>
<feature type="signal peptide" evidence="1">
    <location>
        <begin position="1"/>
        <end position="41"/>
    </location>
</feature>
<dbReference type="EMBL" id="JAAQPH010000003">
    <property type="protein sequence ID" value="NIA67966.1"/>
    <property type="molecule type" value="Genomic_DNA"/>
</dbReference>
<keyword evidence="3" id="KW-1185">Reference proteome</keyword>
<gene>
    <name evidence="2" type="ORF">HBA54_05115</name>
</gene>
<keyword evidence="1" id="KW-0732">Signal</keyword>
<dbReference type="Proteomes" id="UP000761264">
    <property type="component" value="Unassembled WGS sequence"/>
</dbReference>
<feature type="chain" id="PRO_5037593152" description="DUF2946 family protein" evidence="1">
    <location>
        <begin position="42"/>
        <end position="149"/>
    </location>
</feature>
<sequence length="149" mass="15903">MTLATSSARSLRPALIKRRAVAVVALLLVVRLLLPCFPAQAGTGGDDAFYILCTPNGFVDLRSLYPQEDGFAPQTQEERQQPTPADGNVFQACSGFCGLSVPLLAAEPAFASRPLLAGLQRLAVRDSENLPTFERGYDLAARAPPAFPS</sequence>
<reference evidence="2" key="1">
    <citation type="submission" date="2020-03" db="EMBL/GenBank/DDBJ databases">
        <title>Genome of Pelagibius litoralis DSM 21314T.</title>
        <authorList>
            <person name="Wang G."/>
        </authorList>
    </citation>
    <scope>NUCLEOTIDE SEQUENCE</scope>
    <source>
        <strain evidence="2">DSM 21314</strain>
    </source>
</reference>
<dbReference type="AlphaFoldDB" id="A0A967C1T1"/>
<organism evidence="2 3">
    <name type="scientific">Pelagibius litoralis</name>
    <dbReference type="NCBI Taxonomy" id="374515"/>
    <lineage>
        <taxon>Bacteria</taxon>
        <taxon>Pseudomonadati</taxon>
        <taxon>Pseudomonadota</taxon>
        <taxon>Alphaproteobacteria</taxon>
        <taxon>Rhodospirillales</taxon>
        <taxon>Rhodovibrionaceae</taxon>
        <taxon>Pelagibius</taxon>
    </lineage>
</organism>
<dbReference type="RefSeq" id="WP_167222052.1">
    <property type="nucleotide sequence ID" value="NZ_JAAQPH010000003.1"/>
</dbReference>
<evidence type="ECO:0008006" key="4">
    <source>
        <dbReference type="Google" id="ProtNLM"/>
    </source>
</evidence>
<name>A0A967C1T1_9PROT</name>
<protein>
    <recommendedName>
        <fullName evidence="4">DUF2946 family protein</fullName>
    </recommendedName>
</protein>
<evidence type="ECO:0000256" key="1">
    <source>
        <dbReference type="SAM" id="SignalP"/>
    </source>
</evidence>
<proteinExistence type="predicted"/>
<comment type="caution">
    <text evidence="2">The sequence shown here is derived from an EMBL/GenBank/DDBJ whole genome shotgun (WGS) entry which is preliminary data.</text>
</comment>
<accession>A0A967C1T1</accession>